<sequence length="72" mass="7067">MSAYLDLLLHPAASEVAGTVLGAIRDVAHDLIAGTGDFFTGSSTGDAGLGSSTPDAGLGSSTGDFFTGSTYP</sequence>
<evidence type="ECO:0008006" key="4">
    <source>
        <dbReference type="Google" id="ProtNLM"/>
    </source>
</evidence>
<dbReference type="RefSeq" id="WP_195002847.1">
    <property type="nucleotide sequence ID" value="NZ_JADLQN010000002.1"/>
</dbReference>
<gene>
    <name evidence="2" type="ORF">IU449_15765</name>
</gene>
<name>A0ABS0DC19_9NOCA</name>
<protein>
    <recommendedName>
        <fullName evidence="4">PE domain-containing protein</fullName>
    </recommendedName>
</protein>
<keyword evidence="3" id="KW-1185">Reference proteome</keyword>
<evidence type="ECO:0000313" key="2">
    <source>
        <dbReference type="EMBL" id="MBF6355984.1"/>
    </source>
</evidence>
<dbReference type="EMBL" id="JADLQN010000002">
    <property type="protein sequence ID" value="MBF6355984.1"/>
    <property type="molecule type" value="Genomic_DNA"/>
</dbReference>
<proteinExistence type="predicted"/>
<dbReference type="Proteomes" id="UP000707731">
    <property type="component" value="Unassembled WGS sequence"/>
</dbReference>
<evidence type="ECO:0000313" key="3">
    <source>
        <dbReference type="Proteomes" id="UP000707731"/>
    </source>
</evidence>
<comment type="caution">
    <text evidence="2">The sequence shown here is derived from an EMBL/GenBank/DDBJ whole genome shotgun (WGS) entry which is preliminary data.</text>
</comment>
<feature type="region of interest" description="Disordered" evidence="1">
    <location>
        <begin position="49"/>
        <end position="72"/>
    </location>
</feature>
<organism evidence="2 3">
    <name type="scientific">Nocardia higoensis</name>
    <dbReference type="NCBI Taxonomy" id="228599"/>
    <lineage>
        <taxon>Bacteria</taxon>
        <taxon>Bacillati</taxon>
        <taxon>Actinomycetota</taxon>
        <taxon>Actinomycetes</taxon>
        <taxon>Mycobacteriales</taxon>
        <taxon>Nocardiaceae</taxon>
        <taxon>Nocardia</taxon>
    </lineage>
</organism>
<feature type="compositionally biased region" description="Polar residues" evidence="1">
    <location>
        <begin position="50"/>
        <end position="72"/>
    </location>
</feature>
<evidence type="ECO:0000256" key="1">
    <source>
        <dbReference type="SAM" id="MobiDB-lite"/>
    </source>
</evidence>
<accession>A0ABS0DC19</accession>
<reference evidence="2 3" key="1">
    <citation type="submission" date="2020-10" db="EMBL/GenBank/DDBJ databases">
        <title>Identification of Nocardia species via Next-generation sequencing and recognition of intraspecies genetic diversity.</title>
        <authorList>
            <person name="Li P."/>
            <person name="Li P."/>
            <person name="Lu B."/>
        </authorList>
    </citation>
    <scope>NUCLEOTIDE SEQUENCE [LARGE SCALE GENOMIC DNA]</scope>
    <source>
        <strain evidence="2 3">BJ06-0143</strain>
    </source>
</reference>